<dbReference type="InterPro" id="IPR023393">
    <property type="entry name" value="START-like_dom_sf"/>
</dbReference>
<dbReference type="OrthoDB" id="8755073at2"/>
<comment type="similarity">
    <text evidence="1">Belongs to the AHA1 family.</text>
</comment>
<feature type="domain" description="Activator of Hsp90 ATPase homologue 1/2-like C-terminal" evidence="2">
    <location>
        <begin position="176"/>
        <end position="302"/>
    </location>
</feature>
<evidence type="ECO:0000256" key="1">
    <source>
        <dbReference type="ARBA" id="ARBA00006817"/>
    </source>
</evidence>
<sequence length="304" mass="33223">MSTTSRALTGTAEHPVLTLDRTVAAREEELLSAVLDPARLARWYGHLEGHLAAVGDETAVQLSEDPADRARARLLTLEPGLLRLAWTWQDEPESVITARWHEDADGLTLHLDHAFAEPRHLAGYGGGWEQVLQALLRELGAAEADAPSDEEIEEQAVATWRHLAAHPVEVAVQLPAPPEEVWEQLASAEGVARWWWNQWQGVEVTADVRPGGSYRIAAPAQGITISGEVLAVDPVSRLSGTWVWADEDGTSVDEAAEIRLRPDGEGTALTVRHTGPFDAGSDQPENYRQGWEFTLGQLESLLSP</sequence>
<dbReference type="Pfam" id="PF08327">
    <property type="entry name" value="AHSA1"/>
    <property type="match status" value="1"/>
</dbReference>
<dbReference type="RefSeq" id="WP_096800172.1">
    <property type="nucleotide sequence ID" value="NZ_CP023564.1"/>
</dbReference>
<evidence type="ECO:0000313" key="3">
    <source>
        <dbReference type="EMBL" id="ATG55712.1"/>
    </source>
</evidence>
<proteinExistence type="inferred from homology"/>
<dbReference type="InterPro" id="IPR013538">
    <property type="entry name" value="ASHA1/2-like_C"/>
</dbReference>
<dbReference type="AlphaFoldDB" id="A0A291GZZ6"/>
<evidence type="ECO:0000259" key="2">
    <source>
        <dbReference type="Pfam" id="PF08327"/>
    </source>
</evidence>
<dbReference type="EMBL" id="CP023564">
    <property type="protein sequence ID" value="ATG55712.1"/>
    <property type="molecule type" value="Genomic_DNA"/>
</dbReference>
<keyword evidence="4" id="KW-1185">Reference proteome</keyword>
<organism evidence="3 4">
    <name type="scientific">Brachybacterium ginsengisoli</name>
    <dbReference type="NCBI Taxonomy" id="1331682"/>
    <lineage>
        <taxon>Bacteria</taxon>
        <taxon>Bacillati</taxon>
        <taxon>Actinomycetota</taxon>
        <taxon>Actinomycetes</taxon>
        <taxon>Micrococcales</taxon>
        <taxon>Dermabacteraceae</taxon>
        <taxon>Brachybacterium</taxon>
    </lineage>
</organism>
<protein>
    <recommendedName>
        <fullName evidence="2">Activator of Hsp90 ATPase homologue 1/2-like C-terminal domain-containing protein</fullName>
    </recommendedName>
</protein>
<gene>
    <name evidence="3" type="ORF">CFK41_13710</name>
</gene>
<dbReference type="CDD" id="cd07814">
    <property type="entry name" value="SRPBCC_CalC_Aha1-like"/>
    <property type="match status" value="1"/>
</dbReference>
<dbReference type="Gene3D" id="3.30.530.20">
    <property type="match status" value="2"/>
</dbReference>
<name>A0A291GZZ6_9MICO</name>
<dbReference type="Proteomes" id="UP000217889">
    <property type="component" value="Chromosome"/>
</dbReference>
<evidence type="ECO:0000313" key="4">
    <source>
        <dbReference type="Proteomes" id="UP000217889"/>
    </source>
</evidence>
<dbReference type="KEGG" id="bgg:CFK41_13710"/>
<dbReference type="SUPFAM" id="SSF55961">
    <property type="entry name" value="Bet v1-like"/>
    <property type="match status" value="2"/>
</dbReference>
<reference evidence="3 4" key="1">
    <citation type="journal article" date="2014" name="Int. J. Syst. Evol. Microbiol.">
        <title>Brachybacterium ginsengisoli sp. nov., isolated from soil of a ginseng field.</title>
        <authorList>
            <person name="Hoang V.A."/>
            <person name="Kim Y.J."/>
            <person name="Nguyen N.L."/>
            <person name="Yang D.C."/>
        </authorList>
    </citation>
    <scope>NUCLEOTIDE SEQUENCE [LARGE SCALE GENOMIC DNA]</scope>
    <source>
        <strain evidence="3 4">DCY80</strain>
    </source>
</reference>
<accession>A0A291GZZ6</accession>